<accession>A0ABR2V1D3</accession>
<evidence type="ECO:0000256" key="1">
    <source>
        <dbReference type="SAM" id="MobiDB-lite"/>
    </source>
</evidence>
<keyword evidence="3" id="KW-1185">Reference proteome</keyword>
<protein>
    <submittedName>
        <fullName evidence="2">Uncharacterized protein</fullName>
    </submittedName>
</protein>
<proteinExistence type="predicted"/>
<dbReference type="Proteomes" id="UP001408356">
    <property type="component" value="Unassembled WGS sequence"/>
</dbReference>
<feature type="region of interest" description="Disordered" evidence="1">
    <location>
        <begin position="1"/>
        <end position="172"/>
    </location>
</feature>
<evidence type="ECO:0000313" key="3">
    <source>
        <dbReference type="Proteomes" id="UP001408356"/>
    </source>
</evidence>
<name>A0ABR2V1D3_9PEZI</name>
<reference evidence="2 3" key="1">
    <citation type="journal article" date="2024" name="J. Plant Pathol.">
        <title>Sequence and assembly of the genome of Seiridium unicorne, isolate CBS 538.82, causal agent of cypress canker disease.</title>
        <authorList>
            <person name="Scali E."/>
            <person name="Rocca G.D."/>
            <person name="Danti R."/>
            <person name="Garbelotto M."/>
            <person name="Barberini S."/>
            <person name="Baroncelli R."/>
            <person name="Emiliani G."/>
        </authorList>
    </citation>
    <scope>NUCLEOTIDE SEQUENCE [LARGE SCALE GENOMIC DNA]</scope>
    <source>
        <strain evidence="2 3">BM-138-508</strain>
    </source>
</reference>
<sequence length="188" mass="20819">MALSKATQDGHHEAEPTNPFGDEAGIEESSGTQPETSARNAYRQDGHRRRHSGPGTRPRKSSLASIIRRATVNAFSPRARKRDSKAPPEPEEASLEPSAARFSEDSRTVFGDDTTDYQDQHRTAPAQTFEEILARGIPSQPPSDKPLGRSMSVSARRKAKFSGEDPYVRQTGYNAETGQRYFRSTIEE</sequence>
<organism evidence="2 3">
    <name type="scientific">Seiridium unicorne</name>
    <dbReference type="NCBI Taxonomy" id="138068"/>
    <lineage>
        <taxon>Eukaryota</taxon>
        <taxon>Fungi</taxon>
        <taxon>Dikarya</taxon>
        <taxon>Ascomycota</taxon>
        <taxon>Pezizomycotina</taxon>
        <taxon>Sordariomycetes</taxon>
        <taxon>Xylariomycetidae</taxon>
        <taxon>Amphisphaeriales</taxon>
        <taxon>Sporocadaceae</taxon>
        <taxon>Seiridium</taxon>
    </lineage>
</organism>
<evidence type="ECO:0000313" key="2">
    <source>
        <dbReference type="EMBL" id="KAK9420707.1"/>
    </source>
</evidence>
<dbReference type="EMBL" id="JARVKF010000223">
    <property type="protein sequence ID" value="KAK9420707.1"/>
    <property type="molecule type" value="Genomic_DNA"/>
</dbReference>
<gene>
    <name evidence="2" type="ORF">SUNI508_00798</name>
</gene>
<feature type="compositionally biased region" description="Basic residues" evidence="1">
    <location>
        <begin position="46"/>
        <end position="60"/>
    </location>
</feature>
<feature type="compositionally biased region" description="Polar residues" evidence="1">
    <location>
        <begin position="29"/>
        <end position="39"/>
    </location>
</feature>
<comment type="caution">
    <text evidence="2">The sequence shown here is derived from an EMBL/GenBank/DDBJ whole genome shotgun (WGS) entry which is preliminary data.</text>
</comment>